<proteinExistence type="inferred from homology"/>
<dbReference type="NCBIfam" id="NF003314">
    <property type="entry name" value="PRK04322.1"/>
    <property type="match status" value="1"/>
</dbReference>
<dbReference type="SUPFAM" id="SSF102462">
    <property type="entry name" value="Peptidyl-tRNA hydrolase II"/>
    <property type="match status" value="1"/>
</dbReference>
<dbReference type="NCBIfam" id="TIGR00283">
    <property type="entry name" value="arch_pth2"/>
    <property type="match status" value="1"/>
</dbReference>
<dbReference type="InterPro" id="IPR023476">
    <property type="entry name" value="Pep_tRNA_hydro_II_dom_sf"/>
</dbReference>
<dbReference type="PANTHER" id="PTHR12649:SF11">
    <property type="entry name" value="PEPTIDYL-TRNA HYDROLASE 2, MITOCHONDRIAL"/>
    <property type="match status" value="1"/>
</dbReference>
<dbReference type="InterPro" id="IPR002833">
    <property type="entry name" value="PTH2"/>
</dbReference>
<evidence type="ECO:0000256" key="4">
    <source>
        <dbReference type="ARBA" id="ARBA00048707"/>
    </source>
</evidence>
<dbReference type="Proteomes" id="UP001556367">
    <property type="component" value="Unassembled WGS sequence"/>
</dbReference>
<keyword evidence="6" id="KW-1133">Transmembrane helix</keyword>
<comment type="caution">
    <text evidence="7">The sequence shown here is derived from an EMBL/GenBank/DDBJ whole genome shotgun (WGS) entry which is preliminary data.</text>
</comment>
<comment type="similarity">
    <text evidence="3">Belongs to the PTH2 family.</text>
</comment>
<evidence type="ECO:0000313" key="7">
    <source>
        <dbReference type="EMBL" id="KAL0950872.1"/>
    </source>
</evidence>
<gene>
    <name evidence="7" type="ORF">HGRIS_007631</name>
</gene>
<feature type="transmembrane region" description="Helical" evidence="6">
    <location>
        <begin position="18"/>
        <end position="36"/>
    </location>
</feature>
<keyword evidence="6" id="KW-0472">Membrane</keyword>
<dbReference type="EC" id="3.1.1.29" evidence="1"/>
<reference evidence="8" key="1">
    <citation type="submission" date="2024-06" db="EMBL/GenBank/DDBJ databases">
        <title>Multi-omics analyses provide insights into the biosynthesis of the anticancer antibiotic pleurotin in Hohenbuehelia grisea.</title>
        <authorList>
            <person name="Weaver J.A."/>
            <person name="Alberti F."/>
        </authorList>
    </citation>
    <scope>NUCLEOTIDE SEQUENCE [LARGE SCALE GENOMIC DNA]</scope>
    <source>
        <strain evidence="8">T-177</strain>
    </source>
</reference>
<keyword evidence="6" id="KW-0812">Transmembrane</keyword>
<dbReference type="EMBL" id="JASNQZ010000011">
    <property type="protein sequence ID" value="KAL0950872.1"/>
    <property type="molecule type" value="Genomic_DNA"/>
</dbReference>
<organism evidence="7 8">
    <name type="scientific">Hohenbuehelia grisea</name>
    <dbReference type="NCBI Taxonomy" id="104357"/>
    <lineage>
        <taxon>Eukaryota</taxon>
        <taxon>Fungi</taxon>
        <taxon>Dikarya</taxon>
        <taxon>Basidiomycota</taxon>
        <taxon>Agaricomycotina</taxon>
        <taxon>Agaricomycetes</taxon>
        <taxon>Agaricomycetidae</taxon>
        <taxon>Agaricales</taxon>
        <taxon>Pleurotineae</taxon>
        <taxon>Pleurotaceae</taxon>
        <taxon>Hohenbuehelia</taxon>
    </lineage>
</organism>
<dbReference type="CDD" id="cd02430">
    <property type="entry name" value="PTH2"/>
    <property type="match status" value="1"/>
</dbReference>
<comment type="catalytic activity">
    <reaction evidence="4">
        <text>an N-acyl-L-alpha-aminoacyl-tRNA + H2O = an N-acyl-L-amino acid + a tRNA + H(+)</text>
        <dbReference type="Rhea" id="RHEA:54448"/>
        <dbReference type="Rhea" id="RHEA-COMP:10123"/>
        <dbReference type="Rhea" id="RHEA-COMP:13883"/>
        <dbReference type="ChEBI" id="CHEBI:15377"/>
        <dbReference type="ChEBI" id="CHEBI:15378"/>
        <dbReference type="ChEBI" id="CHEBI:59874"/>
        <dbReference type="ChEBI" id="CHEBI:78442"/>
        <dbReference type="ChEBI" id="CHEBI:138191"/>
        <dbReference type="EC" id="3.1.1.29"/>
    </reaction>
</comment>
<feature type="region of interest" description="Disordered" evidence="5">
    <location>
        <begin position="75"/>
        <end position="96"/>
    </location>
</feature>
<dbReference type="Gene3D" id="3.40.1490.10">
    <property type="entry name" value="Bit1"/>
    <property type="match status" value="1"/>
</dbReference>
<evidence type="ECO:0000256" key="3">
    <source>
        <dbReference type="ARBA" id="ARBA00038050"/>
    </source>
</evidence>
<protein>
    <recommendedName>
        <fullName evidence="1">peptidyl-tRNA hydrolase</fullName>
        <ecNumber evidence="1">3.1.1.29</ecNumber>
    </recommendedName>
</protein>
<dbReference type="Pfam" id="PF01981">
    <property type="entry name" value="PTH2"/>
    <property type="match status" value="1"/>
</dbReference>
<feature type="compositionally biased region" description="Acidic residues" evidence="5">
    <location>
        <begin position="87"/>
        <end position="96"/>
    </location>
</feature>
<evidence type="ECO:0000256" key="5">
    <source>
        <dbReference type="SAM" id="MobiDB-lite"/>
    </source>
</evidence>
<dbReference type="PANTHER" id="PTHR12649">
    <property type="entry name" value="PEPTIDYL-TRNA HYDROLASE 2"/>
    <property type="match status" value="1"/>
</dbReference>
<evidence type="ECO:0000313" key="8">
    <source>
        <dbReference type="Proteomes" id="UP001556367"/>
    </source>
</evidence>
<evidence type="ECO:0000256" key="6">
    <source>
        <dbReference type="SAM" id="Phobius"/>
    </source>
</evidence>
<evidence type="ECO:0000256" key="2">
    <source>
        <dbReference type="ARBA" id="ARBA00022801"/>
    </source>
</evidence>
<name>A0ABR3J5F1_9AGAR</name>
<evidence type="ECO:0000256" key="1">
    <source>
        <dbReference type="ARBA" id="ARBA00013260"/>
    </source>
</evidence>
<keyword evidence="8" id="KW-1185">Reference proteome</keyword>
<keyword evidence="2" id="KW-0378">Hydrolase</keyword>
<accession>A0ABR3J5F1</accession>
<sequence length="230" mass="24820">MSQLANIQITMAPSTTKFIWASTLALTAFVGGFMAGHNMPPVRFTRTRTREPREPVTVVKLRDLEALKKMAKEGEELKKAQGAQQGEVDDDEEEDGDEAALDVDIAAIQAGAMEPCKMVLIVRTDVAMSPGKVAAQCSHATLACYKALAKKNPKLVKHWERTGQAKIALKAKSEDELQELEALAKSLNLCARSIQDAGHTEVDPGTTTVLGIGPAPVALINQVTGKLRLY</sequence>